<dbReference type="PROSITE" id="PS51746">
    <property type="entry name" value="PPM_2"/>
    <property type="match status" value="1"/>
</dbReference>
<feature type="domain" description="PPM-type phosphatase" evidence="2">
    <location>
        <begin position="7"/>
        <end position="239"/>
    </location>
</feature>
<name>A0A3S3Z626_9MICO</name>
<organism evidence="3 4">
    <name type="scientific">Labedella phragmitis</name>
    <dbReference type="NCBI Taxonomy" id="2498849"/>
    <lineage>
        <taxon>Bacteria</taxon>
        <taxon>Bacillati</taxon>
        <taxon>Actinomycetota</taxon>
        <taxon>Actinomycetes</taxon>
        <taxon>Micrococcales</taxon>
        <taxon>Microbacteriaceae</taxon>
        <taxon>Labedella</taxon>
    </lineage>
</organism>
<dbReference type="SMART" id="SM00331">
    <property type="entry name" value="PP2C_SIG"/>
    <property type="match status" value="1"/>
</dbReference>
<dbReference type="RefSeq" id="WP_128493474.1">
    <property type="nucleotide sequence ID" value="NZ_RZNB01000001.1"/>
</dbReference>
<keyword evidence="1" id="KW-1133">Transmembrane helix</keyword>
<gene>
    <name evidence="3" type="ORF">ELQ90_01385</name>
</gene>
<comment type="caution">
    <text evidence="3">The sequence shown here is derived from an EMBL/GenBank/DDBJ whole genome shotgun (WGS) entry which is preliminary data.</text>
</comment>
<dbReference type="Gene3D" id="3.60.40.10">
    <property type="entry name" value="PPM-type phosphatase domain"/>
    <property type="match status" value="1"/>
</dbReference>
<dbReference type="CDD" id="cd00143">
    <property type="entry name" value="PP2Cc"/>
    <property type="match status" value="1"/>
</dbReference>
<dbReference type="InterPro" id="IPR036457">
    <property type="entry name" value="PPM-type-like_dom_sf"/>
</dbReference>
<accession>A0A3S3Z626</accession>
<evidence type="ECO:0000256" key="1">
    <source>
        <dbReference type="SAM" id="Phobius"/>
    </source>
</evidence>
<keyword evidence="1" id="KW-0472">Membrane</keyword>
<reference evidence="3 4" key="1">
    <citation type="submission" date="2018-12" db="EMBL/GenBank/DDBJ databases">
        <authorList>
            <person name="Li F."/>
        </authorList>
    </citation>
    <scope>NUCLEOTIDE SEQUENCE [LARGE SCALE GENOMIC DNA]</scope>
    <source>
        <strain evidence="3 4">11W25H-1</strain>
    </source>
</reference>
<sequence length="416" mass="44858">MEYTADSAAVSHVGKVRSNNQDSAYIGNHLFVVADGMGGHAGGDVASAIALQRILKADTEYSTIEEAQSALQSAIAAANGELAETVFEHPELTGMGTTVDAISIVGDQVVIAHIGDSRIYLYRDGELSQITTDHTFVQRLVDSGRITPDEARVHPRRSVLMRVLGDVDSAPEVDTFAMTTKPGDRWLLCSDGLSDFVDDADIEKILAERVSAKATGDRLVKLTLDHGAPDNVTAVILDIGETLPERKPVIVGSASKPLSFSEVAPKQRTGLIPAMLHSVRPSPANPSHFESDAEDYLEELIEEDARRAKRRRLAWLAGIVVIILAIGLALLGAYSWTQTRYYLGSDDDTVVIFQGIQQSVGPISLSSEFEDTGIPLSLLNVYDRQRIEQTVGPEGLAEIRETVERIKSRSGLGGGS</sequence>
<feature type="transmembrane region" description="Helical" evidence="1">
    <location>
        <begin position="313"/>
        <end position="336"/>
    </location>
</feature>
<proteinExistence type="predicted"/>
<dbReference type="AlphaFoldDB" id="A0A3S3Z626"/>
<dbReference type="Proteomes" id="UP000288547">
    <property type="component" value="Unassembled WGS sequence"/>
</dbReference>
<dbReference type="NCBIfam" id="NF033484">
    <property type="entry name" value="Stp1_PP2C_phos"/>
    <property type="match status" value="1"/>
</dbReference>
<dbReference type="OrthoDB" id="9801841at2"/>
<dbReference type="InterPro" id="IPR001932">
    <property type="entry name" value="PPM-type_phosphatase-like_dom"/>
</dbReference>
<dbReference type="Pfam" id="PF13672">
    <property type="entry name" value="PP2C_2"/>
    <property type="match status" value="1"/>
</dbReference>
<dbReference type="InterPro" id="IPR015655">
    <property type="entry name" value="PP2C"/>
</dbReference>
<keyword evidence="1" id="KW-0812">Transmembrane</keyword>
<protein>
    <submittedName>
        <fullName evidence="3">Stp1/IreP family PP2C-type Ser/Thr phosphatase</fullName>
    </submittedName>
</protein>
<dbReference type="EMBL" id="RZNB01000001">
    <property type="protein sequence ID" value="RWZ52632.1"/>
    <property type="molecule type" value="Genomic_DNA"/>
</dbReference>
<keyword evidence="4" id="KW-1185">Reference proteome</keyword>
<evidence type="ECO:0000259" key="2">
    <source>
        <dbReference type="PROSITE" id="PS51746"/>
    </source>
</evidence>
<dbReference type="SUPFAM" id="SSF81606">
    <property type="entry name" value="PP2C-like"/>
    <property type="match status" value="1"/>
</dbReference>
<dbReference type="SMART" id="SM00332">
    <property type="entry name" value="PP2Cc"/>
    <property type="match status" value="1"/>
</dbReference>
<evidence type="ECO:0000313" key="3">
    <source>
        <dbReference type="EMBL" id="RWZ52632.1"/>
    </source>
</evidence>
<evidence type="ECO:0000313" key="4">
    <source>
        <dbReference type="Proteomes" id="UP000288547"/>
    </source>
</evidence>
<dbReference type="PANTHER" id="PTHR47992">
    <property type="entry name" value="PROTEIN PHOSPHATASE"/>
    <property type="match status" value="1"/>
</dbReference>
<dbReference type="GO" id="GO:0004722">
    <property type="term" value="F:protein serine/threonine phosphatase activity"/>
    <property type="evidence" value="ECO:0007669"/>
    <property type="project" value="InterPro"/>
</dbReference>